<feature type="transmembrane region" description="Helical" evidence="1">
    <location>
        <begin position="47"/>
        <end position="65"/>
    </location>
</feature>
<reference evidence="2 3" key="1">
    <citation type="journal article" date="2019" name="Int. J. Syst. Evol. Microbiol.">
        <title>The Global Catalogue of Microorganisms (GCM) 10K type strain sequencing project: providing services to taxonomists for standard genome sequencing and annotation.</title>
        <authorList>
            <consortium name="The Broad Institute Genomics Platform"/>
            <consortium name="The Broad Institute Genome Sequencing Center for Infectious Disease"/>
            <person name="Wu L."/>
            <person name="Ma J."/>
        </authorList>
    </citation>
    <scope>NUCLEOTIDE SEQUENCE [LARGE SCALE GENOMIC DNA]</scope>
    <source>
        <strain evidence="2 3">CGMCC 1.12237</strain>
    </source>
</reference>
<protein>
    <submittedName>
        <fullName evidence="2">DUF456 domain-containing protein</fullName>
    </submittedName>
</protein>
<feature type="transmembrane region" description="Helical" evidence="1">
    <location>
        <begin position="133"/>
        <end position="160"/>
    </location>
</feature>
<organism evidence="2 3">
    <name type="scientific">Salinirubrum litoreum</name>
    <dbReference type="NCBI Taxonomy" id="1126234"/>
    <lineage>
        <taxon>Archaea</taxon>
        <taxon>Methanobacteriati</taxon>
        <taxon>Methanobacteriota</taxon>
        <taxon>Stenosarchaea group</taxon>
        <taxon>Halobacteria</taxon>
        <taxon>Halobacteriales</taxon>
        <taxon>Haloferacaceae</taxon>
        <taxon>Salinirubrum</taxon>
    </lineage>
</organism>
<name>A0ABD5R7W6_9EURY</name>
<dbReference type="Proteomes" id="UP001596201">
    <property type="component" value="Unassembled WGS sequence"/>
</dbReference>
<gene>
    <name evidence="2" type="ORF">ACFPJ5_04270</name>
</gene>
<dbReference type="RefSeq" id="WP_227228503.1">
    <property type="nucleotide sequence ID" value="NZ_JAJCVJ010000001.1"/>
</dbReference>
<dbReference type="Pfam" id="PF04306">
    <property type="entry name" value="DUF456"/>
    <property type="match status" value="1"/>
</dbReference>
<evidence type="ECO:0000313" key="2">
    <source>
        <dbReference type="EMBL" id="MFC5366141.1"/>
    </source>
</evidence>
<keyword evidence="3" id="KW-1185">Reference proteome</keyword>
<accession>A0ABD5R7W6</accession>
<keyword evidence="1" id="KW-0472">Membrane</keyword>
<keyword evidence="1" id="KW-0812">Transmembrane</keyword>
<proteinExistence type="predicted"/>
<dbReference type="EMBL" id="JBHSKX010000001">
    <property type="protein sequence ID" value="MFC5366141.1"/>
    <property type="molecule type" value="Genomic_DNA"/>
</dbReference>
<comment type="caution">
    <text evidence="2">The sequence shown here is derived from an EMBL/GenBank/DDBJ whole genome shotgun (WGS) entry which is preliminary data.</text>
</comment>
<dbReference type="InterPro" id="IPR007403">
    <property type="entry name" value="DUF456"/>
</dbReference>
<evidence type="ECO:0000313" key="3">
    <source>
        <dbReference type="Proteomes" id="UP001596201"/>
    </source>
</evidence>
<dbReference type="AlphaFoldDB" id="A0ABD5R7W6"/>
<sequence length="161" mass="15819">MSTLPVLLALLLLSAGVVASVLPAVPAGLLSLAGVYSYWALTGFSDPGPLLLLSFTTVGVTAVGVEQFAGPISAAAGGASPRTSALSAVVGLVLFAVTGPVGILLGVVGTVFTLEYHETGDVEASASAATTTILGMLASAGVLLLLTLSLLVGVVLFVVLL</sequence>
<evidence type="ECO:0000256" key="1">
    <source>
        <dbReference type="SAM" id="Phobius"/>
    </source>
</evidence>
<keyword evidence="1" id="KW-1133">Transmembrane helix</keyword>
<feature type="transmembrane region" description="Helical" evidence="1">
    <location>
        <begin position="86"/>
        <end position="113"/>
    </location>
</feature>